<feature type="region of interest" description="Disordered" evidence="1">
    <location>
        <begin position="1"/>
        <end position="21"/>
    </location>
</feature>
<sequence length="80" mass="9502">MRPATKLSWTSCDQRRQPVGRARRDHLYPSLLRLEETRVLLVGPQKRTNHRHHRQQMQQRLVDEERPGTRRNGAANPERA</sequence>
<dbReference type="EMBL" id="JAENGY010001583">
    <property type="protein sequence ID" value="KAG6948280.1"/>
    <property type="molecule type" value="Genomic_DNA"/>
</dbReference>
<feature type="region of interest" description="Disordered" evidence="1">
    <location>
        <begin position="43"/>
        <end position="80"/>
    </location>
</feature>
<dbReference type="AlphaFoldDB" id="A0A8J5M2U9"/>
<comment type="caution">
    <text evidence="2">The sequence shown here is derived from an EMBL/GenBank/DDBJ whole genome shotgun (WGS) entry which is preliminary data.</text>
</comment>
<keyword evidence="3" id="KW-1185">Reference proteome</keyword>
<evidence type="ECO:0000256" key="1">
    <source>
        <dbReference type="SAM" id="MobiDB-lite"/>
    </source>
</evidence>
<name>A0A8J5M2U9_9STRA</name>
<protein>
    <submittedName>
        <fullName evidence="2">Uncharacterized protein</fullName>
    </submittedName>
</protein>
<proteinExistence type="predicted"/>
<reference evidence="2" key="1">
    <citation type="submission" date="2021-01" db="EMBL/GenBank/DDBJ databases">
        <title>Phytophthora aleatoria, a newly-described species from Pinus radiata is distinct from Phytophthora cactorum isolates based on comparative genomics.</title>
        <authorList>
            <person name="Mcdougal R."/>
            <person name="Panda P."/>
            <person name="Williams N."/>
            <person name="Studholme D.J."/>
        </authorList>
    </citation>
    <scope>NUCLEOTIDE SEQUENCE</scope>
    <source>
        <strain evidence="2">NZFS 4037</strain>
    </source>
</reference>
<organism evidence="2 3">
    <name type="scientific">Phytophthora aleatoria</name>
    <dbReference type="NCBI Taxonomy" id="2496075"/>
    <lineage>
        <taxon>Eukaryota</taxon>
        <taxon>Sar</taxon>
        <taxon>Stramenopiles</taxon>
        <taxon>Oomycota</taxon>
        <taxon>Peronosporomycetes</taxon>
        <taxon>Peronosporales</taxon>
        <taxon>Peronosporaceae</taxon>
        <taxon>Phytophthora</taxon>
    </lineage>
</organism>
<evidence type="ECO:0000313" key="2">
    <source>
        <dbReference type="EMBL" id="KAG6948280.1"/>
    </source>
</evidence>
<evidence type="ECO:0000313" key="3">
    <source>
        <dbReference type="Proteomes" id="UP000709295"/>
    </source>
</evidence>
<accession>A0A8J5M2U9</accession>
<gene>
    <name evidence="2" type="ORF">JG688_00015169</name>
</gene>
<dbReference type="Proteomes" id="UP000709295">
    <property type="component" value="Unassembled WGS sequence"/>
</dbReference>